<dbReference type="PANTHER" id="PTHR48094">
    <property type="entry name" value="PROTEIN/NUCLEIC ACID DEGLYCASE DJ-1-RELATED"/>
    <property type="match status" value="1"/>
</dbReference>
<proteinExistence type="predicted"/>
<keyword evidence="3" id="KW-1185">Reference proteome</keyword>
<keyword evidence="2" id="KW-0378">Hydrolase</keyword>
<keyword evidence="2" id="KW-0645">Protease</keyword>
<dbReference type="InterPro" id="IPR029062">
    <property type="entry name" value="Class_I_gatase-like"/>
</dbReference>
<evidence type="ECO:0000259" key="1">
    <source>
        <dbReference type="Pfam" id="PF01965"/>
    </source>
</evidence>
<evidence type="ECO:0000313" key="2">
    <source>
        <dbReference type="EMBL" id="SEQ87813.1"/>
    </source>
</evidence>
<dbReference type="InterPro" id="IPR050325">
    <property type="entry name" value="Prot/Nucl_acid_deglycase"/>
</dbReference>
<dbReference type="GO" id="GO:0008233">
    <property type="term" value="F:peptidase activity"/>
    <property type="evidence" value="ECO:0007669"/>
    <property type="project" value="UniProtKB-KW"/>
</dbReference>
<accession>A0A1H9JM32</accession>
<dbReference type="Pfam" id="PF01965">
    <property type="entry name" value="DJ-1_PfpI"/>
    <property type="match status" value="1"/>
</dbReference>
<dbReference type="Gene3D" id="3.40.50.880">
    <property type="match status" value="1"/>
</dbReference>
<gene>
    <name evidence="2" type="ORF">SAMN05216232_3537</name>
</gene>
<dbReference type="Proteomes" id="UP000198733">
    <property type="component" value="Unassembled WGS sequence"/>
</dbReference>
<dbReference type="RefSeq" id="WP_092505931.1">
    <property type="nucleotide sequence ID" value="NZ_FOEH01000007.1"/>
</dbReference>
<evidence type="ECO:0000313" key="3">
    <source>
        <dbReference type="Proteomes" id="UP000198733"/>
    </source>
</evidence>
<organism evidence="2 3">
    <name type="scientific">Virgibacillus subterraneus</name>
    <dbReference type="NCBI Taxonomy" id="621109"/>
    <lineage>
        <taxon>Bacteria</taxon>
        <taxon>Bacillati</taxon>
        <taxon>Bacillota</taxon>
        <taxon>Bacilli</taxon>
        <taxon>Bacillales</taxon>
        <taxon>Bacillaceae</taxon>
        <taxon>Virgibacillus</taxon>
    </lineage>
</organism>
<dbReference type="PANTHER" id="PTHR48094:SF19">
    <property type="entry name" value="DJ-1_PFPI DOMAIN-CONTAINING PROTEIN"/>
    <property type="match status" value="1"/>
</dbReference>
<dbReference type="InterPro" id="IPR002818">
    <property type="entry name" value="DJ-1/PfpI"/>
</dbReference>
<comment type="caution">
    <text evidence="2">The sequence shown here is derived from an EMBL/GenBank/DDBJ whole genome shotgun (WGS) entry which is preliminary data.</text>
</comment>
<dbReference type="CDD" id="cd03140">
    <property type="entry name" value="GATase1_PfpI_3"/>
    <property type="match status" value="1"/>
</dbReference>
<reference evidence="2 3" key="1">
    <citation type="submission" date="2016-10" db="EMBL/GenBank/DDBJ databases">
        <authorList>
            <person name="Varghese N."/>
            <person name="Submissions S."/>
        </authorList>
    </citation>
    <scope>NUCLEOTIDE SEQUENCE [LARGE SCALE GENOMIC DNA]</scope>
    <source>
        <strain evidence="2 3">CGMCC 1.7734</strain>
    </source>
</reference>
<dbReference type="EMBL" id="FOEH01000007">
    <property type="protein sequence ID" value="SEQ87813.1"/>
    <property type="molecule type" value="Genomic_DNA"/>
</dbReference>
<dbReference type="SUPFAM" id="SSF52317">
    <property type="entry name" value="Class I glutamine amidotransferase-like"/>
    <property type="match status" value="1"/>
</dbReference>
<name>A0A1H9JM32_9BACI</name>
<feature type="domain" description="DJ-1/PfpI" evidence="1">
    <location>
        <begin position="2"/>
        <end position="163"/>
    </location>
</feature>
<sequence>MKKALFLILDEYADWEGAYLSSALNQREDWSVNTISLDRIVSSIGGFKTSVDYIIGSEPEDFNLLVMIGGNSWSNDNKKLLQLIKTTFQNNIPIAAICGAVDFLAENGFLNNHNHTGNSVYIWNDYEGYNPNSSFLEKQAVKDRNLVTANGTAPIEFTNLVLELIEFDTPENIEKMMYMNRHGFYNYCDKYGNPYIS</sequence>
<protein>
    <submittedName>
        <fullName evidence="2">Intracellular protease/amidase</fullName>
    </submittedName>
</protein>
<dbReference type="GO" id="GO:0006508">
    <property type="term" value="P:proteolysis"/>
    <property type="evidence" value="ECO:0007669"/>
    <property type="project" value="UniProtKB-KW"/>
</dbReference>